<proteinExistence type="predicted"/>
<dbReference type="InterPro" id="IPR029052">
    <property type="entry name" value="Metallo-depent_PP-like"/>
</dbReference>
<keyword evidence="3" id="KW-1185">Reference proteome</keyword>
<accession>A0ABQ4R6W8</accession>
<dbReference type="EMBL" id="BPQH01000023">
    <property type="protein sequence ID" value="GJD52899.1"/>
    <property type="molecule type" value="Genomic_DNA"/>
</dbReference>
<gene>
    <name evidence="2" type="primary">apaH_3</name>
    <name evidence="2" type="ORF">OPKNFCMD_5666</name>
</gene>
<comment type="caution">
    <text evidence="2">The sequence shown here is derived from an EMBL/GenBank/DDBJ whole genome shotgun (WGS) entry which is preliminary data.</text>
</comment>
<feature type="domain" description="Calcineurin-like phosphoesterase" evidence="1">
    <location>
        <begin position="3"/>
        <end position="191"/>
    </location>
</feature>
<dbReference type="Proteomes" id="UP001055167">
    <property type="component" value="Unassembled WGS sequence"/>
</dbReference>
<dbReference type="Pfam" id="PF00149">
    <property type="entry name" value="Metallophos"/>
    <property type="match status" value="1"/>
</dbReference>
<evidence type="ECO:0000259" key="1">
    <source>
        <dbReference type="Pfam" id="PF00149"/>
    </source>
</evidence>
<protein>
    <submittedName>
        <fullName evidence="2">Bis(5'-nucleosyl)-tetraphosphatase, symmetrical</fullName>
    </submittedName>
</protein>
<evidence type="ECO:0000313" key="2">
    <source>
        <dbReference type="EMBL" id="GJD52899.1"/>
    </source>
</evidence>
<dbReference type="InterPro" id="IPR050126">
    <property type="entry name" value="Ap4A_hydrolase"/>
</dbReference>
<dbReference type="PANTHER" id="PTHR42850:SF4">
    <property type="entry name" value="ZINC-DEPENDENT ENDOPOLYPHOSPHATASE"/>
    <property type="match status" value="1"/>
</dbReference>
<reference evidence="2" key="2">
    <citation type="submission" date="2021-08" db="EMBL/GenBank/DDBJ databases">
        <authorList>
            <person name="Tani A."/>
            <person name="Ola A."/>
            <person name="Ogura Y."/>
            <person name="Katsura K."/>
            <person name="Hayashi T."/>
        </authorList>
    </citation>
    <scope>NUCLEOTIDE SEQUENCE</scope>
    <source>
        <strain evidence="2">KCTC 52305</strain>
    </source>
</reference>
<reference evidence="2" key="1">
    <citation type="journal article" date="2021" name="Front. Microbiol.">
        <title>Comprehensive Comparative Genomics and Phenotyping of Methylobacterium Species.</title>
        <authorList>
            <person name="Alessa O."/>
            <person name="Ogura Y."/>
            <person name="Fujitani Y."/>
            <person name="Takami H."/>
            <person name="Hayashi T."/>
            <person name="Sahin N."/>
            <person name="Tani A."/>
        </authorList>
    </citation>
    <scope>NUCLEOTIDE SEQUENCE</scope>
    <source>
        <strain evidence="2">KCTC 52305</strain>
    </source>
</reference>
<evidence type="ECO:0000313" key="3">
    <source>
        <dbReference type="Proteomes" id="UP001055167"/>
    </source>
</evidence>
<dbReference type="SUPFAM" id="SSF56300">
    <property type="entry name" value="Metallo-dependent phosphatases"/>
    <property type="match status" value="1"/>
</dbReference>
<dbReference type="PANTHER" id="PTHR42850">
    <property type="entry name" value="METALLOPHOSPHOESTERASE"/>
    <property type="match status" value="1"/>
</dbReference>
<organism evidence="2 3">
    <name type="scientific">Methylobacterium crusticola</name>
    <dbReference type="NCBI Taxonomy" id="1697972"/>
    <lineage>
        <taxon>Bacteria</taxon>
        <taxon>Pseudomonadati</taxon>
        <taxon>Pseudomonadota</taxon>
        <taxon>Alphaproteobacteria</taxon>
        <taxon>Hyphomicrobiales</taxon>
        <taxon>Methylobacteriaceae</taxon>
        <taxon>Methylobacterium</taxon>
    </lineage>
</organism>
<sequence>MCAIGDVHGCTRLLRGLVGFLRSHVLEASRRNTVVTIGDYVDRGPSSLAALDDVRALAIPGVEIVRLLGNHDFFLALIAGHEDVDAAFVEAWLDVGGETTFREMGLDREDVHRSGVSALRQRIRSILPEGMPAFLSSLAPHHRVGDYLFVHAGLDPAAPLAQHDVSDLVMMREPFLSGTGWAHDFTVVHGHTIRGHEALPHRIAIDTGAFRTGVLSAVHLEGDRMRWLAVTAADSLDALAPLRTTAEIPLPYEGAVILGEDQEGAR</sequence>
<dbReference type="RefSeq" id="WP_162501443.1">
    <property type="nucleotide sequence ID" value="NZ_BPQH01000023.1"/>
</dbReference>
<name>A0ABQ4R6W8_9HYPH</name>
<dbReference type="Gene3D" id="3.60.21.10">
    <property type="match status" value="1"/>
</dbReference>
<dbReference type="InterPro" id="IPR004843">
    <property type="entry name" value="Calcineurin-like_PHP"/>
</dbReference>